<sequence>MSLKKIDKIVNKERKDIMQMALKLSEETGELSEAILSLTQASGSKYKNLGYADALEECVDVILISYALFQKLNEETDYAFDFNDILDTKISKWLKKIDD</sequence>
<name>A0A7X8C2I6_9LACT</name>
<dbReference type="Gene3D" id="1.10.287.1080">
    <property type="entry name" value="MazG-like"/>
    <property type="match status" value="1"/>
</dbReference>
<evidence type="ECO:0000313" key="2">
    <source>
        <dbReference type="Proteomes" id="UP000541058"/>
    </source>
</evidence>
<proteinExistence type="predicted"/>
<comment type="caution">
    <text evidence="1">The sequence shown here is derived from an EMBL/GenBank/DDBJ whole genome shotgun (WGS) entry which is preliminary data.</text>
</comment>
<evidence type="ECO:0008006" key="3">
    <source>
        <dbReference type="Google" id="ProtNLM"/>
    </source>
</evidence>
<protein>
    <recommendedName>
        <fullName evidence="3">NTP pyrophosphohydrolase MazG putative catalytic core domain-containing protein</fullName>
    </recommendedName>
</protein>
<dbReference type="AlphaFoldDB" id="A0A7X8C2I6"/>
<accession>A0A7X8C2I6</accession>
<evidence type="ECO:0000313" key="1">
    <source>
        <dbReference type="EMBL" id="NLJ17505.1"/>
    </source>
</evidence>
<dbReference type="RefSeq" id="WP_276646094.1">
    <property type="nucleotide sequence ID" value="NZ_JAAYSM010000042.1"/>
</dbReference>
<reference evidence="1 2" key="1">
    <citation type="journal article" date="2020" name="Biotechnol. Biofuels">
        <title>New insights from the biogas microbiome by comprehensive genome-resolved metagenomics of nearly 1600 species originating from multiple anaerobic digesters.</title>
        <authorList>
            <person name="Campanaro S."/>
            <person name="Treu L."/>
            <person name="Rodriguez-R L.M."/>
            <person name="Kovalovszki A."/>
            <person name="Ziels R.M."/>
            <person name="Maus I."/>
            <person name="Zhu X."/>
            <person name="Kougias P.G."/>
            <person name="Basile A."/>
            <person name="Luo G."/>
            <person name="Schluter A."/>
            <person name="Konstantinidis K.T."/>
            <person name="Angelidaki I."/>
        </authorList>
    </citation>
    <scope>NUCLEOTIDE SEQUENCE [LARGE SCALE GENOMIC DNA]</scope>
    <source>
        <strain evidence="1">AS23ysBPME_34</strain>
    </source>
</reference>
<dbReference type="SUPFAM" id="SSF101386">
    <property type="entry name" value="all-alpha NTP pyrophosphatases"/>
    <property type="match status" value="1"/>
</dbReference>
<organism evidence="1 2">
    <name type="scientific">Globicatella sulfidifaciens</name>
    <dbReference type="NCBI Taxonomy" id="136093"/>
    <lineage>
        <taxon>Bacteria</taxon>
        <taxon>Bacillati</taxon>
        <taxon>Bacillota</taxon>
        <taxon>Bacilli</taxon>
        <taxon>Lactobacillales</taxon>
        <taxon>Aerococcaceae</taxon>
        <taxon>Globicatella</taxon>
    </lineage>
</organism>
<dbReference type="Proteomes" id="UP000541058">
    <property type="component" value="Unassembled WGS sequence"/>
</dbReference>
<gene>
    <name evidence="1" type="ORF">GX355_01455</name>
</gene>
<dbReference type="EMBL" id="JAAYSM010000042">
    <property type="protein sequence ID" value="NLJ17505.1"/>
    <property type="molecule type" value="Genomic_DNA"/>
</dbReference>